<proteinExistence type="predicted"/>
<dbReference type="InterPro" id="IPR029030">
    <property type="entry name" value="Caspase-like_dom_sf"/>
</dbReference>
<dbReference type="SUPFAM" id="SSF52129">
    <property type="entry name" value="Caspase-like"/>
    <property type="match status" value="1"/>
</dbReference>
<gene>
    <name evidence="2" type="ORF">ACFQ1S_22705</name>
</gene>
<reference evidence="3" key="1">
    <citation type="journal article" date="2019" name="Int. J. Syst. Evol. Microbiol.">
        <title>The Global Catalogue of Microorganisms (GCM) 10K type strain sequencing project: providing services to taxonomists for standard genome sequencing and annotation.</title>
        <authorList>
            <consortium name="The Broad Institute Genomics Platform"/>
            <consortium name="The Broad Institute Genome Sequencing Center for Infectious Disease"/>
            <person name="Wu L."/>
            <person name="Ma J."/>
        </authorList>
    </citation>
    <scope>NUCLEOTIDE SEQUENCE [LARGE SCALE GENOMIC DNA]</scope>
    <source>
        <strain evidence="3">JCM 31486</strain>
    </source>
</reference>
<sequence length="253" mass="27710">MRRYLITAGTSVYANTFALPSVPQDLADVGTTLESLGYSLAFTLTDPRTDELRAALDTWVGSDVRGDDALILYYTGHGERDSTRHYLLCADTVPGRLAGTALATEDVVRILTSEGVRRLLLIVDTCYSGQGTVDALSLLNLRTDYDGLLAFAVIAAARGRETAEEGAFAQAFKDVLASPDLAGQRQRHLYLKQVVDGVNEELRRRNIPQHATYGVLLDEGGFDFIPNPRYQEDLPSDGVDLAVQRTWVSVEGR</sequence>
<protein>
    <submittedName>
        <fullName evidence="2">Caspase domain-containing protein</fullName>
    </submittedName>
</protein>
<dbReference type="InterPro" id="IPR011600">
    <property type="entry name" value="Pept_C14_caspase"/>
</dbReference>
<dbReference type="Pfam" id="PF00656">
    <property type="entry name" value="Peptidase_C14"/>
    <property type="match status" value="1"/>
</dbReference>
<organism evidence="2 3">
    <name type="scientific">Kibdelosporangium lantanae</name>
    <dbReference type="NCBI Taxonomy" id="1497396"/>
    <lineage>
        <taxon>Bacteria</taxon>
        <taxon>Bacillati</taxon>
        <taxon>Actinomycetota</taxon>
        <taxon>Actinomycetes</taxon>
        <taxon>Pseudonocardiales</taxon>
        <taxon>Pseudonocardiaceae</taxon>
        <taxon>Kibdelosporangium</taxon>
    </lineage>
</organism>
<dbReference type="EMBL" id="JBHTIS010001428">
    <property type="protein sequence ID" value="MFD1048149.1"/>
    <property type="molecule type" value="Genomic_DNA"/>
</dbReference>
<evidence type="ECO:0000313" key="2">
    <source>
        <dbReference type="EMBL" id="MFD1048149.1"/>
    </source>
</evidence>
<evidence type="ECO:0000259" key="1">
    <source>
        <dbReference type="Pfam" id="PF00656"/>
    </source>
</evidence>
<comment type="caution">
    <text evidence="2">The sequence shown here is derived from an EMBL/GenBank/DDBJ whole genome shotgun (WGS) entry which is preliminary data.</text>
</comment>
<feature type="non-terminal residue" evidence="2">
    <location>
        <position position="253"/>
    </location>
</feature>
<name>A0ABW3MEV1_9PSEU</name>
<dbReference type="Proteomes" id="UP001597045">
    <property type="component" value="Unassembled WGS sequence"/>
</dbReference>
<dbReference type="Gene3D" id="3.40.50.1460">
    <property type="match status" value="1"/>
</dbReference>
<feature type="domain" description="Peptidase C14 caspase" evidence="1">
    <location>
        <begin position="9"/>
        <end position="209"/>
    </location>
</feature>
<evidence type="ECO:0000313" key="3">
    <source>
        <dbReference type="Proteomes" id="UP001597045"/>
    </source>
</evidence>
<keyword evidence="3" id="KW-1185">Reference proteome</keyword>
<accession>A0ABW3MEV1</accession>